<evidence type="ECO:0000313" key="2">
    <source>
        <dbReference type="EMBL" id="PLW53396.1"/>
    </source>
</evidence>
<comment type="caution">
    <text evidence="2">The sequence shown here is derived from an EMBL/GenBank/DDBJ whole genome shotgun (WGS) entry which is preliminary data.</text>
</comment>
<proteinExistence type="predicted"/>
<evidence type="ECO:0000256" key="1">
    <source>
        <dbReference type="SAM" id="MobiDB-lite"/>
    </source>
</evidence>
<evidence type="ECO:0000313" key="3">
    <source>
        <dbReference type="Proteomes" id="UP000235388"/>
    </source>
</evidence>
<organism evidence="2 3">
    <name type="scientific">Puccinia coronata f. sp. avenae</name>
    <dbReference type="NCBI Taxonomy" id="200324"/>
    <lineage>
        <taxon>Eukaryota</taxon>
        <taxon>Fungi</taxon>
        <taxon>Dikarya</taxon>
        <taxon>Basidiomycota</taxon>
        <taxon>Pucciniomycotina</taxon>
        <taxon>Pucciniomycetes</taxon>
        <taxon>Pucciniales</taxon>
        <taxon>Pucciniaceae</taxon>
        <taxon>Puccinia</taxon>
    </lineage>
</organism>
<dbReference type="EMBL" id="PGCJ01000062">
    <property type="protein sequence ID" value="PLW53396.1"/>
    <property type="molecule type" value="Genomic_DNA"/>
</dbReference>
<feature type="region of interest" description="Disordered" evidence="1">
    <location>
        <begin position="146"/>
        <end position="173"/>
    </location>
</feature>
<dbReference type="Proteomes" id="UP000235388">
    <property type="component" value="Unassembled WGS sequence"/>
</dbReference>
<gene>
    <name evidence="2" type="ORF">PCANC_06083</name>
</gene>
<protein>
    <submittedName>
        <fullName evidence="2">Uncharacterized protein</fullName>
    </submittedName>
</protein>
<dbReference type="AlphaFoldDB" id="A0A2N5VTT7"/>
<sequence>MNDVLRCLNLLLGGAPRRWPQSVETERSLGVKGWGDGLPGLQKRGTRRSHGERPTTSARLKGGVPVSPKEKQWLLETIDSPQLNSSTPPYTLGNHQSSQKFFFHHPTHPGLESLPLTFRRGLVFIVPSVRPALFLFGSYSGPKLGGSSWRRENSVTNPHPASSGAGEVTSAPG</sequence>
<keyword evidence="3" id="KW-1185">Reference proteome</keyword>
<feature type="region of interest" description="Disordered" evidence="1">
    <location>
        <begin position="30"/>
        <end position="64"/>
    </location>
</feature>
<name>A0A2N5VTT7_9BASI</name>
<accession>A0A2N5VTT7</accession>
<reference evidence="2 3" key="1">
    <citation type="submission" date="2017-11" db="EMBL/GenBank/DDBJ databases">
        <title>De novo assembly and phasing of dikaryotic genomes from two isolates of Puccinia coronata f. sp. avenae, the causal agent of oat crown rust.</title>
        <authorList>
            <person name="Miller M.E."/>
            <person name="Zhang Y."/>
            <person name="Omidvar V."/>
            <person name="Sperschneider J."/>
            <person name="Schwessinger B."/>
            <person name="Raley C."/>
            <person name="Palmer J.M."/>
            <person name="Garnica D."/>
            <person name="Upadhyaya N."/>
            <person name="Rathjen J."/>
            <person name="Taylor J.M."/>
            <person name="Park R.F."/>
            <person name="Dodds P.N."/>
            <person name="Hirsch C.D."/>
            <person name="Kianian S.F."/>
            <person name="Figueroa M."/>
        </authorList>
    </citation>
    <scope>NUCLEOTIDE SEQUENCE [LARGE SCALE GENOMIC DNA]</scope>
    <source>
        <strain evidence="2">12NC29</strain>
    </source>
</reference>